<dbReference type="EMBL" id="JAPDRQ010000004">
    <property type="protein sequence ID" value="KAJ9664232.1"/>
    <property type="molecule type" value="Genomic_DNA"/>
</dbReference>
<name>A0ACC3AK39_9EURO</name>
<reference evidence="1" key="1">
    <citation type="submission" date="2022-10" db="EMBL/GenBank/DDBJ databases">
        <title>Culturing micro-colonial fungi from biological soil crusts in the Mojave desert and describing Neophaeococcomyces mojavensis, and introducing the new genera and species Taxawa tesnikishii.</title>
        <authorList>
            <person name="Kurbessoian T."/>
            <person name="Stajich J.E."/>
        </authorList>
    </citation>
    <scope>NUCLEOTIDE SEQUENCE</scope>
    <source>
        <strain evidence="1">JES_112</strain>
    </source>
</reference>
<sequence length="351" mass="38170">MSPIANPNFDANTEGITAAAAFPAFIKDRTILITGVNRKGIGYTTAEAFASQSPSHLIFAGRSTSKVQECIDALSQTYPSVTYRFLPLDLSSQESVKTAASEVLSWTDIPTIDLLVNNAAVMALPERTLTKEGIEMHLATNHIGHFLLTNLLMPKLIAAAQNAARGSVRVVNISSLSTYVSPIRFSDLDWSKPTSEIPDSQKPNLAIMRAAELQVTEKDTYMPLAAYGSSKTANIAFSTGVNQKVFEKHGVLSVALHPGEMKSELARHLDQAWYAKMHSRSPYKTLQAGASTTLVAACDPRLAEADLGQEQGTLFLNNCQVMKAPAYATDKEIAKKLWKVSEELVGENFTY</sequence>
<comment type="caution">
    <text evidence="1">The sequence shown here is derived from an EMBL/GenBank/DDBJ whole genome shotgun (WGS) entry which is preliminary data.</text>
</comment>
<organism evidence="1 2">
    <name type="scientific">Neophaeococcomyces mojaviensis</name>
    <dbReference type="NCBI Taxonomy" id="3383035"/>
    <lineage>
        <taxon>Eukaryota</taxon>
        <taxon>Fungi</taxon>
        <taxon>Dikarya</taxon>
        <taxon>Ascomycota</taxon>
        <taxon>Pezizomycotina</taxon>
        <taxon>Eurotiomycetes</taxon>
        <taxon>Chaetothyriomycetidae</taxon>
        <taxon>Chaetothyriales</taxon>
        <taxon>Chaetothyriales incertae sedis</taxon>
        <taxon>Neophaeococcomyces</taxon>
    </lineage>
</organism>
<evidence type="ECO:0000313" key="1">
    <source>
        <dbReference type="EMBL" id="KAJ9664232.1"/>
    </source>
</evidence>
<keyword evidence="2" id="KW-1185">Reference proteome</keyword>
<gene>
    <name evidence="1" type="ORF">H2198_000450</name>
</gene>
<evidence type="ECO:0000313" key="2">
    <source>
        <dbReference type="Proteomes" id="UP001172386"/>
    </source>
</evidence>
<protein>
    <submittedName>
        <fullName evidence="1">Uncharacterized protein</fullName>
    </submittedName>
</protein>
<dbReference type="Proteomes" id="UP001172386">
    <property type="component" value="Unassembled WGS sequence"/>
</dbReference>
<proteinExistence type="predicted"/>
<accession>A0ACC3AK39</accession>